<proteinExistence type="predicted"/>
<keyword evidence="2" id="KW-1185">Reference proteome</keyword>
<protein>
    <submittedName>
        <fullName evidence="1">Uncharacterized protein</fullName>
    </submittedName>
</protein>
<dbReference type="Proteomes" id="UP000027195">
    <property type="component" value="Unassembled WGS sequence"/>
</dbReference>
<dbReference type="AlphaFoldDB" id="A0A067M1I2"/>
<gene>
    <name evidence="1" type="ORF">BOTBODRAFT_642324</name>
</gene>
<reference evidence="2" key="1">
    <citation type="journal article" date="2014" name="Proc. Natl. Acad. Sci. U.S.A.">
        <title>Extensive sampling of basidiomycete genomes demonstrates inadequacy of the white-rot/brown-rot paradigm for wood decay fungi.</title>
        <authorList>
            <person name="Riley R."/>
            <person name="Salamov A.A."/>
            <person name="Brown D.W."/>
            <person name="Nagy L.G."/>
            <person name="Floudas D."/>
            <person name="Held B.W."/>
            <person name="Levasseur A."/>
            <person name="Lombard V."/>
            <person name="Morin E."/>
            <person name="Otillar R."/>
            <person name="Lindquist E.A."/>
            <person name="Sun H."/>
            <person name="LaButti K.M."/>
            <person name="Schmutz J."/>
            <person name="Jabbour D."/>
            <person name="Luo H."/>
            <person name="Baker S.E."/>
            <person name="Pisabarro A.G."/>
            <person name="Walton J.D."/>
            <person name="Blanchette R.A."/>
            <person name="Henrissat B."/>
            <person name="Martin F."/>
            <person name="Cullen D."/>
            <person name="Hibbett D.S."/>
            <person name="Grigoriev I.V."/>
        </authorList>
    </citation>
    <scope>NUCLEOTIDE SEQUENCE [LARGE SCALE GENOMIC DNA]</scope>
    <source>
        <strain evidence="2">FD-172 SS1</strain>
    </source>
</reference>
<organism evidence="1 2">
    <name type="scientific">Botryobasidium botryosum (strain FD-172 SS1)</name>
    <dbReference type="NCBI Taxonomy" id="930990"/>
    <lineage>
        <taxon>Eukaryota</taxon>
        <taxon>Fungi</taxon>
        <taxon>Dikarya</taxon>
        <taxon>Basidiomycota</taxon>
        <taxon>Agaricomycotina</taxon>
        <taxon>Agaricomycetes</taxon>
        <taxon>Cantharellales</taxon>
        <taxon>Botryobasidiaceae</taxon>
        <taxon>Botryobasidium</taxon>
    </lineage>
</organism>
<name>A0A067M1I2_BOTB1</name>
<evidence type="ECO:0000313" key="1">
    <source>
        <dbReference type="EMBL" id="KDQ09623.1"/>
    </source>
</evidence>
<sequence length="149" mass="16880">MTSCKVSNIRLSLLEQKKKRAKRKIRVKKESGNSCFDMYSISADLTELIAAARQANVSTFQEVNKSDMLPGRILESPSKHLPPISLNRCCNVHVYKYMGHGQHKHKPTKCRNVSESRARLDYAESGKWKVVATVGQRSLLTLINFFDPS</sequence>
<accession>A0A067M1I2</accession>
<dbReference type="InParanoid" id="A0A067M1I2"/>
<dbReference type="HOGENOM" id="CLU_1749341_0_0_1"/>
<evidence type="ECO:0000313" key="2">
    <source>
        <dbReference type="Proteomes" id="UP000027195"/>
    </source>
</evidence>
<dbReference type="EMBL" id="KL198076">
    <property type="protein sequence ID" value="KDQ09623.1"/>
    <property type="molecule type" value="Genomic_DNA"/>
</dbReference>